<gene>
    <name evidence="3" type="ORF">PLOB_00032708</name>
</gene>
<name>A0ABN8NZ91_9CNID</name>
<feature type="domain" description="Lipid-binding serum glycoprotein N-terminal" evidence="2">
    <location>
        <begin position="37"/>
        <end position="235"/>
    </location>
</feature>
<feature type="signal peptide" evidence="1">
    <location>
        <begin position="1"/>
        <end position="20"/>
    </location>
</feature>
<dbReference type="PANTHER" id="PTHR10504:SF131">
    <property type="entry name" value="BPI2 DOMAIN-CONTAINING PROTEIN"/>
    <property type="match status" value="1"/>
</dbReference>
<protein>
    <recommendedName>
        <fullName evidence="2">Lipid-binding serum glycoprotein N-terminal domain-containing protein</fullName>
    </recommendedName>
</protein>
<dbReference type="Proteomes" id="UP001159405">
    <property type="component" value="Unassembled WGS sequence"/>
</dbReference>
<dbReference type="SUPFAM" id="SSF55394">
    <property type="entry name" value="Bactericidal permeability-increasing protein, BPI"/>
    <property type="match status" value="1"/>
</dbReference>
<comment type="caution">
    <text evidence="3">The sequence shown here is derived from an EMBL/GenBank/DDBJ whole genome shotgun (WGS) entry which is preliminary data.</text>
</comment>
<evidence type="ECO:0000259" key="2">
    <source>
        <dbReference type="SMART" id="SM00328"/>
    </source>
</evidence>
<dbReference type="InterPro" id="IPR017943">
    <property type="entry name" value="Bactericidal_perm-incr_a/b_dom"/>
</dbReference>
<proteinExistence type="predicted"/>
<dbReference type="InterPro" id="IPR032942">
    <property type="entry name" value="BPI/LBP/Plunc"/>
</dbReference>
<dbReference type="PANTHER" id="PTHR10504">
    <property type="entry name" value="BACTERICIDAL PERMEABILITY-INCREASING BPI PROTEIN-RELATED"/>
    <property type="match status" value="1"/>
</dbReference>
<dbReference type="EMBL" id="CALNXK010000043">
    <property type="protein sequence ID" value="CAH3126920.1"/>
    <property type="molecule type" value="Genomic_DNA"/>
</dbReference>
<accession>A0ABN8NZ91</accession>
<feature type="chain" id="PRO_5046729982" description="Lipid-binding serum glycoprotein N-terminal domain-containing protein" evidence="1">
    <location>
        <begin position="21"/>
        <end position="235"/>
    </location>
</feature>
<evidence type="ECO:0000313" key="4">
    <source>
        <dbReference type="Proteomes" id="UP001159405"/>
    </source>
</evidence>
<dbReference type="Pfam" id="PF01273">
    <property type="entry name" value="LBP_BPI_CETP"/>
    <property type="match status" value="1"/>
</dbReference>
<evidence type="ECO:0000313" key="3">
    <source>
        <dbReference type="EMBL" id="CAH3126920.1"/>
    </source>
</evidence>
<keyword evidence="4" id="KW-1185">Reference proteome</keyword>
<evidence type="ECO:0000256" key="1">
    <source>
        <dbReference type="SAM" id="SignalP"/>
    </source>
</evidence>
<dbReference type="InterPro" id="IPR017942">
    <property type="entry name" value="Lipid-bd_serum_glycop_N"/>
</dbReference>
<sequence>MDRSLLLISCVILSIEHSLGKSVSVDLNLAPEWKAEITKRASDYVQHIILPFVAKELNDLSVPNIDGNIKTPLGDVQYDLSKIKLSNVVIQKSNMSLIPEHGLKLLADHASGNVEAAWHYKESAWPHISDSGTCVLSVKDLSLGMAFYVDGDLETKDAKVSAKDCSINIGTLHVKFKGGASWLYNMFADGLASHLKDQLTKQICDAAINMIDSKATKTLNTFPMIMRKFATAYMH</sequence>
<keyword evidence="1" id="KW-0732">Signal</keyword>
<dbReference type="SMART" id="SM00328">
    <property type="entry name" value="BPI1"/>
    <property type="match status" value="1"/>
</dbReference>
<reference evidence="3 4" key="1">
    <citation type="submission" date="2022-05" db="EMBL/GenBank/DDBJ databases">
        <authorList>
            <consortium name="Genoscope - CEA"/>
            <person name="William W."/>
        </authorList>
    </citation>
    <scope>NUCLEOTIDE SEQUENCE [LARGE SCALE GENOMIC DNA]</scope>
</reference>
<organism evidence="3 4">
    <name type="scientific">Porites lobata</name>
    <dbReference type="NCBI Taxonomy" id="104759"/>
    <lineage>
        <taxon>Eukaryota</taxon>
        <taxon>Metazoa</taxon>
        <taxon>Cnidaria</taxon>
        <taxon>Anthozoa</taxon>
        <taxon>Hexacorallia</taxon>
        <taxon>Scleractinia</taxon>
        <taxon>Fungiina</taxon>
        <taxon>Poritidae</taxon>
        <taxon>Porites</taxon>
    </lineage>
</organism>
<dbReference type="Gene3D" id="3.15.10.10">
    <property type="entry name" value="Bactericidal permeability-increasing protein, domain 1"/>
    <property type="match status" value="1"/>
</dbReference>